<proteinExistence type="predicted"/>
<reference evidence="2" key="1">
    <citation type="journal article" date="2021" name="PeerJ">
        <title>Extensive microbial diversity within the chicken gut microbiome revealed by metagenomics and culture.</title>
        <authorList>
            <person name="Gilroy R."/>
            <person name="Ravi A."/>
            <person name="Getino M."/>
            <person name="Pursley I."/>
            <person name="Horton D.L."/>
            <person name="Alikhan N.F."/>
            <person name="Baker D."/>
            <person name="Gharbi K."/>
            <person name="Hall N."/>
            <person name="Watson M."/>
            <person name="Adriaenssens E.M."/>
            <person name="Foster-Nyarko E."/>
            <person name="Jarju S."/>
            <person name="Secka A."/>
            <person name="Antonio M."/>
            <person name="Oren A."/>
            <person name="Chaudhuri R.R."/>
            <person name="La Ragione R."/>
            <person name="Hildebrand F."/>
            <person name="Pallen M.J."/>
        </authorList>
    </citation>
    <scope>NUCLEOTIDE SEQUENCE</scope>
    <source>
        <strain evidence="2">CHK165-2605</strain>
    </source>
</reference>
<dbReference type="NCBIfam" id="TIGR04480">
    <property type="entry name" value="D_pro_red_PrdA"/>
    <property type="match status" value="1"/>
</dbReference>
<protein>
    <submittedName>
        <fullName evidence="2">D-proline reductase (Dithiol) proprotein PrdA</fullName>
        <ecNumber evidence="2">1.21.4.1</ecNumber>
    </submittedName>
</protein>
<dbReference type="InterPro" id="IPR006034">
    <property type="entry name" value="Asparaginase/glutaminase-like"/>
</dbReference>
<dbReference type="Pfam" id="PF09338">
    <property type="entry name" value="Gly_reductase"/>
    <property type="match status" value="1"/>
</dbReference>
<name>A0A9D2T217_9FIRM</name>
<dbReference type="EC" id="1.21.4.1" evidence="2"/>
<sequence>MSITKETLEQHLKDPAIFCCRRQKGLVISAADLEDPSLFDDMEEAGLLKLSDDGLKIEQVIGSTLVCDVEALTPITKDMVDKVNEVTETASKEADKGEEESAPAEGKTGAPAGPVPQVKAVQGGNGMIHIEIGKAEKLEHLSMDIPVFSGPGAAAPVCTGGETAGAADPSAVPDEEKAGEKKVIRTLIKKHIRITDAEIGTETSIKDGKITIDKNIIEKALKEDPLCKKIELDVIKPDNRHIYTETIMDICPIATKVEGELGSGVTKVADGVVFMLTGVDEDGVQIHEFGSSEGYLDEKMYFGHPGCADENDIIIRCNVVIEKKTGMTRPGPFAAHKCQDYIIQAVRDELKKYDGEVVREEVCEDVRRPGNPRVVLVKEIMGQGAMHDNVICPTEPCGILGGQKNVDCGNVPIILTPNQVRDGSIHALTCIGPATKEMTRHYIREPLVEGLAADSEMDLVGVVFVGSPQVNDEKMWVSERLGSLLESLDIDGCIITTEGFGNNHIDFIQHIGQAGKRGIPVVGVSFCAYQGQLVVGNKYADAMIEENMDKGGFENNVAGCSCVTKEVAARAIQMLKNKMAGVEIKPAPKKWDNEVVNNNNRLLGLPDTELLDSGTMH</sequence>
<dbReference type="InterPro" id="IPR015417">
    <property type="entry name" value="Gly_reductase_pB_sua/b"/>
</dbReference>
<dbReference type="AlphaFoldDB" id="A0A9D2T217"/>
<dbReference type="GO" id="GO:0050002">
    <property type="term" value="F:D-proline reductase activity"/>
    <property type="evidence" value="ECO:0007669"/>
    <property type="project" value="UniProtKB-EC"/>
</dbReference>
<dbReference type="PIRSF" id="PIRSF001220">
    <property type="entry name" value="L-ASNase_gatD"/>
    <property type="match status" value="1"/>
</dbReference>
<organism evidence="2 3">
    <name type="scientific">Candidatus Mediterraneibacter gallistercoris</name>
    <dbReference type="NCBI Taxonomy" id="2838671"/>
    <lineage>
        <taxon>Bacteria</taxon>
        <taxon>Bacillati</taxon>
        <taxon>Bacillota</taxon>
        <taxon>Clostridia</taxon>
        <taxon>Lachnospirales</taxon>
        <taxon>Lachnospiraceae</taxon>
        <taxon>Mediterraneibacter</taxon>
    </lineage>
</organism>
<keyword evidence="2" id="KW-0560">Oxidoreductase</keyword>
<dbReference type="InterPro" id="IPR031002">
    <property type="entry name" value="D_pro_red_PrdA"/>
</dbReference>
<dbReference type="EMBL" id="DWWI01000066">
    <property type="protein sequence ID" value="HJC42659.1"/>
    <property type="molecule type" value="Genomic_DNA"/>
</dbReference>
<feature type="region of interest" description="Disordered" evidence="1">
    <location>
        <begin position="88"/>
        <end position="115"/>
    </location>
</feature>
<comment type="caution">
    <text evidence="2">The sequence shown here is derived from an EMBL/GenBank/DDBJ whole genome shotgun (WGS) entry which is preliminary data.</text>
</comment>
<gene>
    <name evidence="2" type="primary">prdA</name>
    <name evidence="2" type="ORF">H9756_03100</name>
</gene>
<evidence type="ECO:0000256" key="1">
    <source>
        <dbReference type="SAM" id="MobiDB-lite"/>
    </source>
</evidence>
<dbReference type="Proteomes" id="UP000823895">
    <property type="component" value="Unassembled WGS sequence"/>
</dbReference>
<dbReference type="PIRSF" id="PIRSF500176">
    <property type="entry name" value="L_ASNase"/>
    <property type="match status" value="1"/>
</dbReference>
<evidence type="ECO:0000313" key="3">
    <source>
        <dbReference type="Proteomes" id="UP000823895"/>
    </source>
</evidence>
<evidence type="ECO:0000313" key="2">
    <source>
        <dbReference type="EMBL" id="HJC42659.1"/>
    </source>
</evidence>
<accession>A0A9D2T217</accession>
<reference evidence="2" key="2">
    <citation type="submission" date="2021-04" db="EMBL/GenBank/DDBJ databases">
        <authorList>
            <person name="Gilroy R."/>
        </authorList>
    </citation>
    <scope>NUCLEOTIDE SEQUENCE</scope>
    <source>
        <strain evidence="2">CHK165-2605</strain>
    </source>
</reference>